<comment type="catalytic activity">
    <reaction evidence="1">
        <text>an alpha-Kdo-(2-&gt;4)-alpha-Kdo-(2-&gt;6)-(acyl)-lipid IVA + a fatty acyl-[ACP] = an alpha-Kdo-(2-&gt;4)-alpha-Kdo-(2-&gt;6)-lipid A + holo-[ACP]</text>
        <dbReference type="Rhea" id="RHEA:69400"/>
        <dbReference type="Rhea" id="RHEA-COMP:9685"/>
        <dbReference type="Rhea" id="RHEA-COMP:14125"/>
        <dbReference type="ChEBI" id="CHEBI:64479"/>
        <dbReference type="ChEBI" id="CHEBI:138651"/>
        <dbReference type="ChEBI" id="CHEBI:176430"/>
        <dbReference type="ChEBI" id="CHEBI:176431"/>
        <dbReference type="EC" id="2.3.1.243"/>
    </reaction>
</comment>
<dbReference type="Pfam" id="PF03279">
    <property type="entry name" value="Lip_A_acyltrans"/>
    <property type="match status" value="1"/>
</dbReference>
<name>A0A1A9AZD9_PLESH</name>
<dbReference type="NCBIfam" id="TIGR02208">
    <property type="entry name" value="lipid_A_msbB"/>
    <property type="match status" value="1"/>
</dbReference>
<evidence type="ECO:0000313" key="3">
    <source>
        <dbReference type="Proteomes" id="UP000664658"/>
    </source>
</evidence>
<dbReference type="Proteomes" id="UP000664658">
    <property type="component" value="Unassembled WGS sequence"/>
</dbReference>
<dbReference type="GO" id="GO:0009276">
    <property type="term" value="C:Gram-negative-bacterium-type cell wall"/>
    <property type="evidence" value="ECO:0007669"/>
    <property type="project" value="InterPro"/>
</dbReference>
<dbReference type="NCBIfam" id="NF006507">
    <property type="entry name" value="PRK08943.1"/>
    <property type="match status" value="1"/>
</dbReference>
<gene>
    <name evidence="1 2" type="primary">lpxM</name>
    <name evidence="2" type="synonym">msbB</name>
    <name evidence="2" type="ORF">J2R62_02610</name>
</gene>
<dbReference type="CDD" id="cd07984">
    <property type="entry name" value="LPLAT_LABLAT-like"/>
    <property type="match status" value="1"/>
</dbReference>
<sequence>MTQTRKAEGHIPKFTLAMLHPRYWPVWLGLLLVALVAFLPHRVRDALAGKVGRAVGRVAKSQRRRAAINLSYCFPELSDAEREVLIDKTFATAAQVMLAMAELALRSKSFLDSRTRFIGFEHVEQVKASGRNIIFMVPHAWAIDFPGIIMASKGMPIAAMFNPHRNPLVDWIWNSVRLRFGGRLHTRQDGIKAFLSSVRQGYCGYYLPDQDHGAEKSEFVDFFATYKATLPGLGKMMKVCNAAVIPLFPVYNSQEGVFEMHIRPPMDDLQDAEPAVAARRMNEEIEILVKPNPEQYIWILKLLKTRREGEIEPYSRTDL</sequence>
<dbReference type="HAMAP" id="MF_01944">
    <property type="entry name" value="Lipid_A_LpxM"/>
    <property type="match status" value="1"/>
</dbReference>
<dbReference type="InterPro" id="IPR011921">
    <property type="entry name" value="Lipid_A_MsbB"/>
</dbReference>
<dbReference type="PANTHER" id="PTHR30606">
    <property type="entry name" value="LIPID A BIOSYNTHESIS LAUROYL ACYLTRANSFERASE"/>
    <property type="match status" value="1"/>
</dbReference>
<dbReference type="UniPathway" id="UPA00360">
    <property type="reaction ID" value="UER00486"/>
</dbReference>
<dbReference type="GO" id="GO:0009103">
    <property type="term" value="P:lipopolysaccharide biosynthetic process"/>
    <property type="evidence" value="ECO:0007669"/>
    <property type="project" value="UniProtKB-UniRule"/>
</dbReference>
<evidence type="ECO:0000313" key="2">
    <source>
        <dbReference type="EMBL" id="MBO1107124.1"/>
    </source>
</evidence>
<keyword evidence="1" id="KW-0448">Lipopolysaccharide biosynthesis</keyword>
<dbReference type="PANTHER" id="PTHR30606:SF4">
    <property type="entry name" value="LIPID A BIOSYNTHESIS MYRISTOYLTRANSFERASE"/>
    <property type="match status" value="1"/>
</dbReference>
<comment type="pathway">
    <text evidence="1">Glycolipid biosynthesis; KDO(2)-lipid A biosynthesis; KDO(2)-lipid A from CMP-3-deoxy-D-manno-octulosonate and lipid IV(A): step 4/4.</text>
</comment>
<keyword evidence="1" id="KW-1003">Cell membrane</keyword>
<dbReference type="PIRSF" id="PIRSF026649">
    <property type="entry name" value="MsbB"/>
    <property type="match status" value="1"/>
</dbReference>
<dbReference type="GO" id="GO:0036104">
    <property type="term" value="P:Kdo2-lipid A biosynthetic process"/>
    <property type="evidence" value="ECO:0007669"/>
    <property type="project" value="UniProtKB-UniRule"/>
</dbReference>
<dbReference type="InterPro" id="IPR004960">
    <property type="entry name" value="LipA_acyltrans"/>
</dbReference>
<reference evidence="2" key="1">
    <citation type="submission" date="2021-03" db="EMBL/GenBank/DDBJ databases">
        <title>Plesiomonas shigelloides zfcc0051, isolated from zebrafish feces.</title>
        <authorList>
            <person name="Vanderhoek Z."/>
            <person name="Gaulke C."/>
        </authorList>
    </citation>
    <scope>NUCLEOTIDE SEQUENCE</scope>
    <source>
        <strain evidence="2">Zfcc0051</strain>
    </source>
</reference>
<evidence type="ECO:0000256" key="1">
    <source>
        <dbReference type="HAMAP-Rule" id="MF_01944"/>
    </source>
</evidence>
<dbReference type="EMBL" id="JAFNAA010000002">
    <property type="protein sequence ID" value="MBO1107124.1"/>
    <property type="molecule type" value="Genomic_DNA"/>
</dbReference>
<comment type="subcellular location">
    <subcellularLocation>
        <location evidence="1">Cell inner membrane</location>
        <topology evidence="1">Single-pass membrane protein</topology>
    </subcellularLocation>
</comment>
<keyword evidence="1" id="KW-0997">Cell inner membrane</keyword>
<keyword evidence="1" id="KW-0812">Transmembrane</keyword>
<dbReference type="UniPathway" id="UPA00030"/>
<comment type="function">
    <text evidence="1">Catalyzes the transfer of an acyl chain from an acyl-[acyl-carrier-protein] (ACP) to a Kdo(2)-(acyl)-lipid IV(A) to form a Kdo(2)-lipid A.</text>
</comment>
<comment type="caution">
    <text evidence="2">The sequence shown here is derived from an EMBL/GenBank/DDBJ whole genome shotgun (WGS) entry which is preliminary data.</text>
</comment>
<dbReference type="AlphaFoldDB" id="A0A1A9AZD9"/>
<dbReference type="GO" id="GO:0005886">
    <property type="term" value="C:plasma membrane"/>
    <property type="evidence" value="ECO:0007669"/>
    <property type="project" value="UniProtKB-SubCell"/>
</dbReference>
<accession>A0A1A9AZD9</accession>
<dbReference type="GeneID" id="69703952"/>
<keyword evidence="1 2" id="KW-0012">Acyltransferase</keyword>
<keyword evidence="1" id="KW-0472">Membrane</keyword>
<feature type="short sequence motif" description="HXXXXD motif" evidence="1">
    <location>
        <begin position="139"/>
        <end position="144"/>
    </location>
</feature>
<protein>
    <recommendedName>
        <fullName evidence="1">Lipid A biosynthesis acyltransferase</fullName>
        <ecNumber evidence="1">2.3.1.243</ecNumber>
    </recommendedName>
    <alternativeName>
        <fullName evidence="1">Kdo(2)-lauroyl-lipid IV(A) acyltransferase</fullName>
    </alternativeName>
</protein>
<dbReference type="GO" id="GO:0016747">
    <property type="term" value="F:acyltransferase activity, transferring groups other than amino-acyl groups"/>
    <property type="evidence" value="ECO:0007669"/>
    <property type="project" value="InterPro"/>
</dbReference>
<keyword evidence="1" id="KW-1133">Transmembrane helix</keyword>
<comment type="pathway">
    <text evidence="1">Bacterial outer membrane biogenesis; lipopolysaccharide biosynthesis.</text>
</comment>
<dbReference type="RefSeq" id="WP_036769922.1">
    <property type="nucleotide sequence ID" value="NZ_CP027852.1"/>
</dbReference>
<dbReference type="EC" id="2.3.1.243" evidence="1"/>
<organism evidence="2 3">
    <name type="scientific">Plesiomonas shigelloides</name>
    <name type="common">Aeromonas shigelloides</name>
    <dbReference type="NCBI Taxonomy" id="703"/>
    <lineage>
        <taxon>Bacteria</taxon>
        <taxon>Pseudomonadati</taxon>
        <taxon>Pseudomonadota</taxon>
        <taxon>Gammaproteobacteria</taxon>
        <taxon>Enterobacterales</taxon>
        <taxon>Enterobacteriaceae</taxon>
        <taxon>Plesiomonas</taxon>
    </lineage>
</organism>
<keyword evidence="1 2" id="KW-0808">Transferase</keyword>
<proteinExistence type="inferred from homology"/>
<dbReference type="KEGG" id="pshi:SAMEA2665130_2178"/>
<comment type="similarity">
    <text evidence="1">Belongs to the LpxL/LpxM/LpxP family. LpxM subfamily.</text>
</comment>